<evidence type="ECO:0000256" key="2">
    <source>
        <dbReference type="ARBA" id="ARBA00023125"/>
    </source>
</evidence>
<dbReference type="Gene3D" id="1.10.357.10">
    <property type="entry name" value="Tetracycline Repressor, domain 2"/>
    <property type="match status" value="1"/>
</dbReference>
<dbReference type="Gene3D" id="1.10.10.60">
    <property type="entry name" value="Homeodomain-like"/>
    <property type="match status" value="1"/>
</dbReference>
<dbReference type="InterPro" id="IPR001647">
    <property type="entry name" value="HTH_TetR"/>
</dbReference>
<dbReference type="PROSITE" id="PS50977">
    <property type="entry name" value="HTH_TETR_2"/>
    <property type="match status" value="1"/>
</dbReference>
<evidence type="ECO:0000256" key="3">
    <source>
        <dbReference type="ARBA" id="ARBA00023163"/>
    </source>
</evidence>
<evidence type="ECO:0000313" key="7">
    <source>
        <dbReference type="Proteomes" id="UP000649179"/>
    </source>
</evidence>
<reference evidence="6" key="2">
    <citation type="submission" date="2020-09" db="EMBL/GenBank/DDBJ databases">
        <authorList>
            <person name="Sun Q."/>
            <person name="Zhou Y."/>
        </authorList>
    </citation>
    <scope>NUCLEOTIDE SEQUENCE</scope>
    <source>
        <strain evidence="6">CGMCC 1.16067</strain>
    </source>
</reference>
<keyword evidence="1" id="KW-0805">Transcription regulation</keyword>
<feature type="domain" description="HTH tetR-type" evidence="5">
    <location>
        <begin position="7"/>
        <end position="67"/>
    </location>
</feature>
<comment type="caution">
    <text evidence="6">The sequence shown here is derived from an EMBL/GenBank/DDBJ whole genome shotgun (WGS) entry which is preliminary data.</text>
</comment>
<evidence type="ECO:0000256" key="4">
    <source>
        <dbReference type="PROSITE-ProRule" id="PRU00335"/>
    </source>
</evidence>
<dbReference type="GO" id="GO:0003700">
    <property type="term" value="F:DNA-binding transcription factor activity"/>
    <property type="evidence" value="ECO:0007669"/>
    <property type="project" value="TreeGrafter"/>
</dbReference>
<protein>
    <submittedName>
        <fullName evidence="6">TetR family transcriptional regulator</fullName>
    </submittedName>
</protein>
<evidence type="ECO:0000259" key="5">
    <source>
        <dbReference type="PROSITE" id="PS50977"/>
    </source>
</evidence>
<dbReference type="Proteomes" id="UP000649179">
    <property type="component" value="Unassembled WGS sequence"/>
</dbReference>
<gene>
    <name evidence="6" type="ORF">GCM10011519_23040</name>
</gene>
<dbReference type="PRINTS" id="PR00455">
    <property type="entry name" value="HTHTETR"/>
</dbReference>
<keyword evidence="2 4" id="KW-0238">DNA-binding</keyword>
<dbReference type="InterPro" id="IPR009057">
    <property type="entry name" value="Homeodomain-like_sf"/>
</dbReference>
<accession>A0A917F427</accession>
<dbReference type="PANTHER" id="PTHR30055:SF234">
    <property type="entry name" value="HTH-TYPE TRANSCRIPTIONAL REGULATOR BETI"/>
    <property type="match status" value="1"/>
</dbReference>
<dbReference type="PANTHER" id="PTHR30055">
    <property type="entry name" value="HTH-TYPE TRANSCRIPTIONAL REGULATOR RUTR"/>
    <property type="match status" value="1"/>
</dbReference>
<evidence type="ECO:0000313" key="6">
    <source>
        <dbReference type="EMBL" id="GGF48417.1"/>
    </source>
</evidence>
<dbReference type="Pfam" id="PF17754">
    <property type="entry name" value="TetR_C_14"/>
    <property type="match status" value="1"/>
</dbReference>
<dbReference type="InterPro" id="IPR041347">
    <property type="entry name" value="MftR_C"/>
</dbReference>
<dbReference type="GO" id="GO:0000976">
    <property type="term" value="F:transcription cis-regulatory region binding"/>
    <property type="evidence" value="ECO:0007669"/>
    <property type="project" value="TreeGrafter"/>
</dbReference>
<name>A0A917F427_9ACTN</name>
<keyword evidence="7" id="KW-1185">Reference proteome</keyword>
<dbReference type="Pfam" id="PF00440">
    <property type="entry name" value="TetR_N"/>
    <property type="match status" value="1"/>
</dbReference>
<reference evidence="6" key="1">
    <citation type="journal article" date="2014" name="Int. J. Syst. Evol. Microbiol.">
        <title>Complete genome sequence of Corynebacterium casei LMG S-19264T (=DSM 44701T), isolated from a smear-ripened cheese.</title>
        <authorList>
            <consortium name="US DOE Joint Genome Institute (JGI-PGF)"/>
            <person name="Walter F."/>
            <person name="Albersmeier A."/>
            <person name="Kalinowski J."/>
            <person name="Ruckert C."/>
        </authorList>
    </citation>
    <scope>NUCLEOTIDE SEQUENCE</scope>
    <source>
        <strain evidence="6">CGMCC 1.16067</strain>
    </source>
</reference>
<organism evidence="6 7">
    <name type="scientific">Marmoricola endophyticus</name>
    <dbReference type="NCBI Taxonomy" id="2040280"/>
    <lineage>
        <taxon>Bacteria</taxon>
        <taxon>Bacillati</taxon>
        <taxon>Actinomycetota</taxon>
        <taxon>Actinomycetes</taxon>
        <taxon>Propionibacteriales</taxon>
        <taxon>Nocardioidaceae</taxon>
        <taxon>Marmoricola</taxon>
    </lineage>
</organism>
<dbReference type="AlphaFoldDB" id="A0A917F427"/>
<dbReference type="InterPro" id="IPR050109">
    <property type="entry name" value="HTH-type_TetR-like_transc_reg"/>
</dbReference>
<proteinExistence type="predicted"/>
<feature type="DNA-binding region" description="H-T-H motif" evidence="4">
    <location>
        <begin position="30"/>
        <end position="49"/>
    </location>
</feature>
<dbReference type="SUPFAM" id="SSF46689">
    <property type="entry name" value="Homeodomain-like"/>
    <property type="match status" value="1"/>
</dbReference>
<evidence type="ECO:0000256" key="1">
    <source>
        <dbReference type="ARBA" id="ARBA00023015"/>
    </source>
</evidence>
<keyword evidence="3" id="KW-0804">Transcription</keyword>
<dbReference type="EMBL" id="BMKQ01000001">
    <property type="protein sequence ID" value="GGF48417.1"/>
    <property type="molecule type" value="Genomic_DNA"/>
</dbReference>
<sequence>MRQRRRRQSEGEIRDAAMELFARQGYAATTIAQIADAAGVSPRTFFRYFRCKEDVVVDSPVGYGADLAHALAERPPGEPVWEATAAALRMRTRRWQERPADAHAVVDLLTGETELAARMTGKTDEWTTALAAAARERLDPPEDTRALRARSIVGAVVACLDAAFGEWQRSPGADLDQLFDLSLETVADREDGSRGR</sequence>